<dbReference type="EMBL" id="FNLC01000002">
    <property type="protein sequence ID" value="SDR01201.1"/>
    <property type="molecule type" value="Genomic_DNA"/>
</dbReference>
<keyword evidence="5" id="KW-0560">Oxidoreductase</keyword>
<dbReference type="CDD" id="cd08285">
    <property type="entry name" value="NADP_ADH"/>
    <property type="match status" value="1"/>
</dbReference>
<evidence type="ECO:0000313" key="8">
    <source>
        <dbReference type="EMBL" id="SDR01201.1"/>
    </source>
</evidence>
<reference evidence="9" key="1">
    <citation type="submission" date="2016-10" db="EMBL/GenBank/DDBJ databases">
        <authorList>
            <person name="Varghese N."/>
            <person name="Submissions S."/>
        </authorList>
    </citation>
    <scope>NUCLEOTIDE SEQUENCE [LARGE SCALE GENOMIC DNA]</scope>
    <source>
        <strain evidence="9">DSM 24767</strain>
    </source>
</reference>
<dbReference type="GO" id="GO:0043168">
    <property type="term" value="F:anion binding"/>
    <property type="evidence" value="ECO:0007669"/>
    <property type="project" value="UniProtKB-ARBA"/>
</dbReference>
<keyword evidence="3 6" id="KW-0479">Metal-binding</keyword>
<evidence type="ECO:0000259" key="7">
    <source>
        <dbReference type="SMART" id="SM00829"/>
    </source>
</evidence>
<keyword evidence="9" id="KW-1185">Reference proteome</keyword>
<dbReference type="GO" id="GO:0044281">
    <property type="term" value="P:small molecule metabolic process"/>
    <property type="evidence" value="ECO:0007669"/>
    <property type="project" value="UniProtKB-ARBA"/>
</dbReference>
<dbReference type="Pfam" id="PF08240">
    <property type="entry name" value="ADH_N"/>
    <property type="match status" value="1"/>
</dbReference>
<protein>
    <submittedName>
        <fullName evidence="8">Threonine dehydrogenase</fullName>
    </submittedName>
</protein>
<dbReference type="SMART" id="SM00829">
    <property type="entry name" value="PKS_ER"/>
    <property type="match status" value="1"/>
</dbReference>
<dbReference type="InterPro" id="IPR036291">
    <property type="entry name" value="NAD(P)-bd_dom_sf"/>
</dbReference>
<gene>
    <name evidence="8" type="ORF">SAMN04489842_1997</name>
</gene>
<dbReference type="PANTHER" id="PTHR42813">
    <property type="entry name" value="ZINC-TYPE ALCOHOL DEHYDROGENASE-LIKE"/>
    <property type="match status" value="1"/>
</dbReference>
<dbReference type="SUPFAM" id="SSF51735">
    <property type="entry name" value="NAD(P)-binding Rossmann-fold domains"/>
    <property type="match status" value="1"/>
</dbReference>
<evidence type="ECO:0000256" key="1">
    <source>
        <dbReference type="ARBA" id="ARBA00001947"/>
    </source>
</evidence>
<evidence type="ECO:0000256" key="6">
    <source>
        <dbReference type="RuleBase" id="RU361277"/>
    </source>
</evidence>
<dbReference type="GO" id="GO:0016616">
    <property type="term" value="F:oxidoreductase activity, acting on the CH-OH group of donors, NAD or NADP as acceptor"/>
    <property type="evidence" value="ECO:0007669"/>
    <property type="project" value="UniProtKB-ARBA"/>
</dbReference>
<dbReference type="InterPro" id="IPR013154">
    <property type="entry name" value="ADH-like_N"/>
</dbReference>
<dbReference type="PROSITE" id="PS00059">
    <property type="entry name" value="ADH_ZINC"/>
    <property type="match status" value="1"/>
</dbReference>
<sequence>MGSRETFLPTDDVARDRVMSMKAFVMEEIGETGITEKERPEPGPADAILKPTKGLICTSDCHTVHGAVGERENLTLGHEIVGIVEEVGDDVSDFEAGDRVAVGAITPDWNSRAAQDGHPSQSNGALGGWKFANVKDGTFAEYAHVNDADGNLAHIPDGVSDHEAAYTADMMSTGFAAVENADLPVGGTVAIFAQGPVGLMATKGAVLQGAGEIIAVETVEKRQELARTYGADHVVDFQEGDPVEEIMNLTDGEGVDVAVEALGMDETFQDCIKAVKPGGTVSNVGYHGEGEFRHIPREEWGLGMAEIDVVTDLCPGGRLRIERLLRLLENGRVDPTPMTTHEFAFDEIEEAFELMDSKEDGIIKPLIHFKEE</sequence>
<dbReference type="GO" id="GO:0030554">
    <property type="term" value="F:adenyl nucleotide binding"/>
    <property type="evidence" value="ECO:0007669"/>
    <property type="project" value="UniProtKB-ARBA"/>
</dbReference>
<dbReference type="PANTHER" id="PTHR42813:SF4">
    <property type="entry name" value="NADP-DEPENDENT ISOPROPANOL DEHYDROGENASE"/>
    <property type="match status" value="1"/>
</dbReference>
<comment type="cofactor">
    <cofactor evidence="1 6">
        <name>Zn(2+)</name>
        <dbReference type="ChEBI" id="CHEBI:29105"/>
    </cofactor>
</comment>
<dbReference type="Proteomes" id="UP000198848">
    <property type="component" value="Unassembled WGS sequence"/>
</dbReference>
<comment type="similarity">
    <text evidence="2 6">Belongs to the zinc-containing alcohol dehydrogenase family.</text>
</comment>
<dbReference type="SUPFAM" id="SSF50129">
    <property type="entry name" value="GroES-like"/>
    <property type="match status" value="1"/>
</dbReference>
<evidence type="ECO:0000256" key="3">
    <source>
        <dbReference type="ARBA" id="ARBA00022723"/>
    </source>
</evidence>
<name>A0A1H1FJU4_NATTX</name>
<dbReference type="InterPro" id="IPR011032">
    <property type="entry name" value="GroES-like_sf"/>
</dbReference>
<evidence type="ECO:0000256" key="2">
    <source>
        <dbReference type="ARBA" id="ARBA00008072"/>
    </source>
</evidence>
<proteinExistence type="inferred from homology"/>
<dbReference type="GO" id="GO:0008270">
    <property type="term" value="F:zinc ion binding"/>
    <property type="evidence" value="ECO:0007669"/>
    <property type="project" value="InterPro"/>
</dbReference>
<dbReference type="STRING" id="1095778.SAMN04489842_1997"/>
<dbReference type="InterPro" id="IPR002328">
    <property type="entry name" value="ADH_Zn_CS"/>
</dbReference>
<evidence type="ECO:0000313" key="9">
    <source>
        <dbReference type="Proteomes" id="UP000198848"/>
    </source>
</evidence>
<accession>A0A1H1FJU4</accession>
<dbReference type="InterPro" id="IPR013149">
    <property type="entry name" value="ADH-like_C"/>
</dbReference>
<dbReference type="AlphaFoldDB" id="A0A1H1FJU4"/>
<organism evidence="8 9">
    <name type="scientific">Natronobacterium texcoconense</name>
    <dbReference type="NCBI Taxonomy" id="1095778"/>
    <lineage>
        <taxon>Archaea</taxon>
        <taxon>Methanobacteriati</taxon>
        <taxon>Methanobacteriota</taxon>
        <taxon>Stenosarchaea group</taxon>
        <taxon>Halobacteria</taxon>
        <taxon>Halobacteriales</taxon>
        <taxon>Natrialbaceae</taxon>
        <taxon>Natronobacterium</taxon>
    </lineage>
</organism>
<keyword evidence="4 6" id="KW-0862">Zinc</keyword>
<evidence type="ECO:0000256" key="4">
    <source>
        <dbReference type="ARBA" id="ARBA00022833"/>
    </source>
</evidence>
<dbReference type="Gene3D" id="3.90.180.10">
    <property type="entry name" value="Medium-chain alcohol dehydrogenases, catalytic domain"/>
    <property type="match status" value="1"/>
</dbReference>
<dbReference type="Pfam" id="PF00107">
    <property type="entry name" value="ADH_zinc_N"/>
    <property type="match status" value="1"/>
</dbReference>
<dbReference type="InterPro" id="IPR020843">
    <property type="entry name" value="ER"/>
</dbReference>
<dbReference type="Gene3D" id="3.40.50.720">
    <property type="entry name" value="NAD(P)-binding Rossmann-like Domain"/>
    <property type="match status" value="1"/>
</dbReference>
<feature type="domain" description="Enoyl reductase (ER)" evidence="7">
    <location>
        <begin position="33"/>
        <end position="363"/>
    </location>
</feature>
<evidence type="ECO:0000256" key="5">
    <source>
        <dbReference type="ARBA" id="ARBA00023002"/>
    </source>
</evidence>